<organism evidence="1 2">
    <name type="scientific">Zestosphaera tikiterensis</name>
    <dbReference type="NCBI Taxonomy" id="1973259"/>
    <lineage>
        <taxon>Archaea</taxon>
        <taxon>Thermoproteota</taxon>
        <taxon>Thermoprotei</taxon>
        <taxon>Desulfurococcales</taxon>
        <taxon>Desulfurococcaceae</taxon>
        <taxon>Zestosphaera</taxon>
    </lineage>
</organism>
<gene>
    <name evidence="1" type="ORF">B7O98_08085</name>
</gene>
<dbReference type="Proteomes" id="UP000244093">
    <property type="component" value="Unassembled WGS sequence"/>
</dbReference>
<evidence type="ECO:0008006" key="3">
    <source>
        <dbReference type="Google" id="ProtNLM"/>
    </source>
</evidence>
<sequence>MARVKLYNPYDLSKHAELNLLVDTESTYTWVGREVLEKLEVRPTARWRFRAIDGRIVERDIGEAVIECLGEKATRIVVFAERNDTEVLGVDALEGLRLEVDPTTRQLKKIEALLAL</sequence>
<accession>A0A2R7Y3G2</accession>
<dbReference type="EMBL" id="NBVN01000005">
    <property type="protein sequence ID" value="PUA31959.1"/>
    <property type="molecule type" value="Genomic_DNA"/>
</dbReference>
<reference evidence="1 2" key="1">
    <citation type="journal article" date="2018" name="Syst. Appl. Microbiol.">
        <title>A new symbiotic nanoarchaeote (Candidatus Nanoclepta minutus) and its host (Zestosphaera tikiterensis gen. nov., sp. nov.) from a New Zealand hot spring.</title>
        <authorList>
            <person name="St John E."/>
            <person name="Liu Y."/>
            <person name="Podar M."/>
            <person name="Stott M.B."/>
            <person name="Meneghin J."/>
            <person name="Chen Z."/>
            <person name="Lagutin K."/>
            <person name="Mitchell K."/>
            <person name="Reysenbach A.L."/>
        </authorList>
    </citation>
    <scope>NUCLEOTIDE SEQUENCE [LARGE SCALE GENOMIC DNA]</scope>
    <source>
        <strain evidence="1">NZ3</strain>
    </source>
</reference>
<protein>
    <recommendedName>
        <fullName evidence="3">Aspartyl protease</fullName>
    </recommendedName>
</protein>
<evidence type="ECO:0000313" key="1">
    <source>
        <dbReference type="EMBL" id="PUA31959.1"/>
    </source>
</evidence>
<dbReference type="AlphaFoldDB" id="A0A2R7Y3G2"/>
<proteinExistence type="predicted"/>
<name>A0A2R7Y3G2_9CREN</name>
<evidence type="ECO:0000313" key="2">
    <source>
        <dbReference type="Proteomes" id="UP000244093"/>
    </source>
</evidence>
<comment type="caution">
    <text evidence="1">The sequence shown here is derived from an EMBL/GenBank/DDBJ whole genome shotgun (WGS) entry which is preliminary data.</text>
</comment>